<evidence type="ECO:0000313" key="4">
    <source>
        <dbReference type="Proteomes" id="UP000366051"/>
    </source>
</evidence>
<dbReference type="GO" id="GO:0016740">
    <property type="term" value="F:transferase activity"/>
    <property type="evidence" value="ECO:0007669"/>
    <property type="project" value="UniProtKB-KW"/>
</dbReference>
<keyword evidence="1" id="KW-1133">Transmembrane helix</keyword>
<dbReference type="Gene3D" id="3.90.550.10">
    <property type="entry name" value="Spore Coat Polysaccharide Biosynthesis Protein SpsA, Chain A"/>
    <property type="match status" value="1"/>
</dbReference>
<feature type="domain" description="Glycosyltransferase 2-like" evidence="2">
    <location>
        <begin position="51"/>
        <end position="211"/>
    </location>
</feature>
<sequence>MEIVLFIIVAMLVAQLFFVLWNGSYLSSLTDLAKKGQSDAGAKPQQEPLVSVLIPARNEESNIDACLESVLSQQDLALEVLVLDDGSTDGTPEKVASWTEQDQRLCLIKGRAKPEGWMGKSYACHQLAQQAQGTWWLFLDADTRLRNPKALAKTLAVAKQQGKGMITGIPYQRTGTWMEKLILPMMMFTILCHLPLRLLHKSSNPLYSAAHGAFLFLHRDSYRAFGGHEAFRSHLLDDMQMAQALKKAGHRLTFAAIHQDVEMRMYHNAQEVWQGFKKNTFSGLGRSYGLLLLITTFYSLLYLLPPALFLFYLLVKGTFLPTALVGWVLAMVIKGFIDRKSDQPLWLAPLLPLSIFFMLLIAWDSARSAFLGKGYAWKGRQYG</sequence>
<gene>
    <name evidence="3" type="ORF">FTV88_0304</name>
</gene>
<evidence type="ECO:0000259" key="2">
    <source>
        <dbReference type="Pfam" id="PF00535"/>
    </source>
</evidence>
<dbReference type="InterPro" id="IPR001173">
    <property type="entry name" value="Glyco_trans_2-like"/>
</dbReference>
<dbReference type="Pfam" id="PF00535">
    <property type="entry name" value="Glycos_transf_2"/>
    <property type="match status" value="1"/>
</dbReference>
<keyword evidence="1" id="KW-0812">Transmembrane</keyword>
<accession>A0A5Q2MYK3</accession>
<evidence type="ECO:0000256" key="1">
    <source>
        <dbReference type="SAM" id="Phobius"/>
    </source>
</evidence>
<dbReference type="KEGG" id="hcv:FTV88_0304"/>
<dbReference type="EMBL" id="CP045875">
    <property type="protein sequence ID" value="QGG46483.1"/>
    <property type="molecule type" value="Genomic_DNA"/>
</dbReference>
<keyword evidence="4" id="KW-1185">Reference proteome</keyword>
<feature type="transmembrane region" description="Helical" evidence="1">
    <location>
        <begin position="345"/>
        <end position="363"/>
    </location>
</feature>
<dbReference type="InterPro" id="IPR029044">
    <property type="entry name" value="Nucleotide-diphossugar_trans"/>
</dbReference>
<feature type="transmembrane region" description="Helical" evidence="1">
    <location>
        <begin position="310"/>
        <end position="333"/>
    </location>
</feature>
<dbReference type="OrthoDB" id="9768769at2"/>
<keyword evidence="3" id="KW-0808">Transferase</keyword>
<reference evidence="4" key="1">
    <citation type="submission" date="2019-11" db="EMBL/GenBank/DDBJ databases">
        <title>Genome sequence of Heliorestis convoluta strain HH, an alkaliphilic and minimalistic phototrophic bacterium from a soda lake in Egypt.</title>
        <authorList>
            <person name="Dewey E.D."/>
            <person name="Stokes L.M."/>
            <person name="Burchell B.M."/>
            <person name="Shaffer K.N."/>
            <person name="Huntington A.M."/>
            <person name="Baker J.M."/>
            <person name="Nadendla S."/>
            <person name="Giglio M.G."/>
            <person name="Touchman J.W."/>
            <person name="Blankenship R.E."/>
            <person name="Madigan M.T."/>
            <person name="Sattley W.M."/>
        </authorList>
    </citation>
    <scope>NUCLEOTIDE SEQUENCE [LARGE SCALE GENOMIC DNA]</scope>
    <source>
        <strain evidence="4">HH</strain>
    </source>
</reference>
<name>A0A5Q2MYK3_9FIRM</name>
<dbReference type="Proteomes" id="UP000366051">
    <property type="component" value="Chromosome"/>
</dbReference>
<dbReference type="CDD" id="cd00761">
    <property type="entry name" value="Glyco_tranf_GTA_type"/>
    <property type="match status" value="1"/>
</dbReference>
<dbReference type="SUPFAM" id="SSF53448">
    <property type="entry name" value="Nucleotide-diphospho-sugar transferases"/>
    <property type="match status" value="1"/>
</dbReference>
<dbReference type="PANTHER" id="PTHR43646">
    <property type="entry name" value="GLYCOSYLTRANSFERASE"/>
    <property type="match status" value="1"/>
</dbReference>
<feature type="transmembrane region" description="Helical" evidence="1">
    <location>
        <begin position="287"/>
        <end position="304"/>
    </location>
</feature>
<keyword evidence="1" id="KW-0472">Membrane</keyword>
<dbReference type="RefSeq" id="WP_153724047.1">
    <property type="nucleotide sequence ID" value="NZ_CP045875.1"/>
</dbReference>
<proteinExistence type="predicted"/>
<dbReference type="AlphaFoldDB" id="A0A5Q2MYK3"/>
<organism evidence="3 4">
    <name type="scientific">Heliorestis convoluta</name>
    <dbReference type="NCBI Taxonomy" id="356322"/>
    <lineage>
        <taxon>Bacteria</taxon>
        <taxon>Bacillati</taxon>
        <taxon>Bacillota</taxon>
        <taxon>Clostridia</taxon>
        <taxon>Eubacteriales</taxon>
        <taxon>Heliobacteriaceae</taxon>
        <taxon>Heliorestis</taxon>
    </lineage>
</organism>
<dbReference type="PANTHER" id="PTHR43646:SF3">
    <property type="entry name" value="SLR1566 PROTEIN"/>
    <property type="match status" value="1"/>
</dbReference>
<protein>
    <submittedName>
        <fullName evidence="3">Glycosyl transferase family 2 protein</fullName>
    </submittedName>
</protein>
<evidence type="ECO:0000313" key="3">
    <source>
        <dbReference type="EMBL" id="QGG46483.1"/>
    </source>
</evidence>